<proteinExistence type="predicted"/>
<evidence type="ECO:0000313" key="3">
    <source>
        <dbReference type="EMBL" id="ORM68737.1"/>
    </source>
</evidence>
<evidence type="ECO:0000256" key="1">
    <source>
        <dbReference type="SAM" id="Coils"/>
    </source>
</evidence>
<dbReference type="PANTHER" id="PTHR43861">
    <property type="entry name" value="TRANS-ACONITATE 2-METHYLTRANSFERASE-RELATED"/>
    <property type="match status" value="1"/>
</dbReference>
<feature type="coiled-coil region" evidence="1">
    <location>
        <begin position="549"/>
        <end position="625"/>
    </location>
</feature>
<dbReference type="RefSeq" id="WP_084935072.1">
    <property type="nucleotide sequence ID" value="NZ_MLFR01000013.1"/>
</dbReference>
<dbReference type="OrthoDB" id="6813549at2"/>
<dbReference type="AlphaFoldDB" id="A0A1X1CWK3"/>
<keyword evidence="1" id="KW-0175">Coiled coil</keyword>
<dbReference type="Pfam" id="PF08242">
    <property type="entry name" value="Methyltransf_12"/>
    <property type="match status" value="1"/>
</dbReference>
<dbReference type="PANTHER" id="PTHR43861:SF6">
    <property type="entry name" value="METHYLTRANSFERASE TYPE 11"/>
    <property type="match status" value="1"/>
</dbReference>
<dbReference type="Gene3D" id="3.40.50.150">
    <property type="entry name" value="Vaccinia Virus protein VP39"/>
    <property type="match status" value="1"/>
</dbReference>
<dbReference type="EMBL" id="MLFR01000013">
    <property type="protein sequence ID" value="ORM68737.1"/>
    <property type="molecule type" value="Genomic_DNA"/>
</dbReference>
<gene>
    <name evidence="3" type="ORF">HA51_13570</name>
</gene>
<evidence type="ECO:0000313" key="4">
    <source>
        <dbReference type="Proteomes" id="UP000193558"/>
    </source>
</evidence>
<evidence type="ECO:0000259" key="2">
    <source>
        <dbReference type="Pfam" id="PF08242"/>
    </source>
</evidence>
<name>A0A1X1CWK3_9GAMM</name>
<dbReference type="InterPro" id="IPR013217">
    <property type="entry name" value="Methyltransf_12"/>
</dbReference>
<reference evidence="3 4" key="1">
    <citation type="journal article" date="2017" name="Antonie Van Leeuwenhoek">
        <title>Phylogenomic resolution of the bacterial genus Pantoea and its relationship with Erwinia and Tatumella.</title>
        <authorList>
            <person name="Palmer M."/>
            <person name="Steenkamp E.T."/>
            <person name="Coetzee M.P."/>
            <person name="Chan W.Y."/>
            <person name="van Zyl E."/>
            <person name="De Maayer P."/>
            <person name="Coutinho T.A."/>
            <person name="Blom J."/>
            <person name="Smits T.H."/>
            <person name="Duffy B."/>
            <person name="Venter S.N."/>
        </authorList>
    </citation>
    <scope>NUCLEOTIDE SEQUENCE [LARGE SCALE GENOMIC DNA]</scope>
    <source>
        <strain evidence="3 4">LMG 26275</strain>
    </source>
</reference>
<comment type="caution">
    <text evidence="3">The sequence shown here is derived from an EMBL/GenBank/DDBJ whole genome shotgun (WGS) entry which is preliminary data.</text>
</comment>
<dbReference type="InterPro" id="IPR029063">
    <property type="entry name" value="SAM-dependent_MTases_sf"/>
</dbReference>
<protein>
    <recommendedName>
        <fullName evidence="2">Methyltransferase type 12 domain-containing protein</fullName>
    </recommendedName>
</protein>
<dbReference type="Proteomes" id="UP000193558">
    <property type="component" value="Unassembled WGS sequence"/>
</dbReference>
<dbReference type="SUPFAM" id="SSF53335">
    <property type="entry name" value="S-adenosyl-L-methionine-dependent methyltransferases"/>
    <property type="match status" value="1"/>
</dbReference>
<organism evidence="3 4">
    <name type="scientific">Pantoea rwandensis</name>
    <dbReference type="NCBI Taxonomy" id="1076550"/>
    <lineage>
        <taxon>Bacteria</taxon>
        <taxon>Pseudomonadati</taxon>
        <taxon>Pseudomonadota</taxon>
        <taxon>Gammaproteobacteria</taxon>
        <taxon>Enterobacterales</taxon>
        <taxon>Erwiniaceae</taxon>
        <taxon>Pantoea</taxon>
    </lineage>
</organism>
<sequence length="657" mass="75151">MINNQINLILQEHDFIYDSELNIWIERDKEKFNYNDGDEHENYILDVVNNSIDCSVLSQELASQIKDWPSQYHLTPKRANLLRPFGDKFKGKRVLEIGCGCGAITRFVAECGANITSVEGSKRRATITRSRCKDLDNVTVICSSSQNLPDIGQFDYVLLIGVLEYAQCFLGSDGQKSLLQSCKSRLTPTGDLFIAIENQLGMKYLAGTKEDHLGIPMVGINDAYYENGVKTFGRIELNKIIKSVGFSEIQEYLPFPDYKLPTLLITPKGHEEYNELIYPLVSEIHYKDAQRSETYTFSLEQATKLIWKNKLSADLSNSFLMIVSEGNAKSDDDGSLAWYYSDVRKDDSSKKIRFFVDNNNINTETFKLGGQLISTEKYHQGESLWLELVSLVNKHSWLVKDVTLWAKNWIRAVLNDAGEKRDLKWDLELPKKYLDATPFNVISTEDGPKIFDLELEIDKPLLISHLVFRGVFNSLLRLTSIAPTQDVPDYNIFNLTKRILLELFPGMNDNAVEKLLSDEVDLVFAIINVNKNDLIERYKNSFFVVRNSLNDLNAELTRTYHKNEELNNKNEELNNKNEELNNKTDGLGIALTDGDNEIKSLLNKVRELEVKVKEVELEGDSIREELKIKNGYIDDVHSSRMWKLASLFKRVVNPFGK</sequence>
<feature type="domain" description="Methyltransferase type 12" evidence="2">
    <location>
        <begin position="95"/>
        <end position="192"/>
    </location>
</feature>
<dbReference type="CDD" id="cd02440">
    <property type="entry name" value="AdoMet_MTases"/>
    <property type="match status" value="1"/>
</dbReference>
<accession>A0A1X1CWK3</accession>